<evidence type="ECO:0000313" key="2">
    <source>
        <dbReference type="Proteomes" id="UP000325315"/>
    </source>
</evidence>
<evidence type="ECO:0000313" key="1">
    <source>
        <dbReference type="EMBL" id="KAA3469168.1"/>
    </source>
</evidence>
<accession>A0A5B6VJE7</accession>
<proteinExistence type="predicted"/>
<sequence>MVKFSTRGGGVQTSRVVGGAIGGGRPQGVSMLMWRGCGAKKGLGVLNKGAMLETTILSMGGKEVILKAVACVVPTYKRMKGFKDLEAFNIAAGQTILKIGSKTKCLLLRARTFQKKVVEWMNKEERVWDDEPIEELLLNLYVQYVSKRSLLSICVLAVNGLVGCDVSLEKKEVDNKGTVDKLNFAMNEVLGSFQFKNKIHYNVSCSADKSRALQEGFVKMNCDGAFNEATKEKALGIISMDVNGKMLGDGGKKMHVHSALRAEVKPMLSKRV</sequence>
<reference evidence="2" key="1">
    <citation type="journal article" date="2019" name="Plant Biotechnol. J.">
        <title>Genome sequencing of the Australian wild diploid species Gossypium australe highlights disease resistance and delayed gland morphogenesis.</title>
        <authorList>
            <person name="Cai Y."/>
            <person name="Cai X."/>
            <person name="Wang Q."/>
            <person name="Wang P."/>
            <person name="Zhang Y."/>
            <person name="Cai C."/>
            <person name="Xu Y."/>
            <person name="Wang K."/>
            <person name="Zhou Z."/>
            <person name="Wang C."/>
            <person name="Geng S."/>
            <person name="Li B."/>
            <person name="Dong Q."/>
            <person name="Hou Y."/>
            <person name="Wang H."/>
            <person name="Ai P."/>
            <person name="Liu Z."/>
            <person name="Yi F."/>
            <person name="Sun M."/>
            <person name="An G."/>
            <person name="Cheng J."/>
            <person name="Zhang Y."/>
            <person name="Shi Q."/>
            <person name="Xie Y."/>
            <person name="Shi X."/>
            <person name="Chang Y."/>
            <person name="Huang F."/>
            <person name="Chen Y."/>
            <person name="Hong S."/>
            <person name="Mi L."/>
            <person name="Sun Q."/>
            <person name="Zhang L."/>
            <person name="Zhou B."/>
            <person name="Peng R."/>
            <person name="Zhang X."/>
            <person name="Liu F."/>
        </authorList>
    </citation>
    <scope>NUCLEOTIDE SEQUENCE [LARGE SCALE GENOMIC DNA]</scope>
    <source>
        <strain evidence="2">cv. PA1801</strain>
    </source>
</reference>
<dbReference type="AlphaFoldDB" id="A0A5B6VJE7"/>
<gene>
    <name evidence="1" type="ORF">EPI10_014983</name>
</gene>
<dbReference type="EMBL" id="SMMG02000006">
    <property type="protein sequence ID" value="KAA3469168.1"/>
    <property type="molecule type" value="Genomic_DNA"/>
</dbReference>
<organism evidence="1 2">
    <name type="scientific">Gossypium australe</name>
    <dbReference type="NCBI Taxonomy" id="47621"/>
    <lineage>
        <taxon>Eukaryota</taxon>
        <taxon>Viridiplantae</taxon>
        <taxon>Streptophyta</taxon>
        <taxon>Embryophyta</taxon>
        <taxon>Tracheophyta</taxon>
        <taxon>Spermatophyta</taxon>
        <taxon>Magnoliopsida</taxon>
        <taxon>eudicotyledons</taxon>
        <taxon>Gunneridae</taxon>
        <taxon>Pentapetalae</taxon>
        <taxon>rosids</taxon>
        <taxon>malvids</taxon>
        <taxon>Malvales</taxon>
        <taxon>Malvaceae</taxon>
        <taxon>Malvoideae</taxon>
        <taxon>Gossypium</taxon>
    </lineage>
</organism>
<keyword evidence="2" id="KW-1185">Reference proteome</keyword>
<name>A0A5B6VJE7_9ROSI</name>
<dbReference type="Proteomes" id="UP000325315">
    <property type="component" value="Unassembled WGS sequence"/>
</dbReference>
<comment type="caution">
    <text evidence="1">The sequence shown here is derived from an EMBL/GenBank/DDBJ whole genome shotgun (WGS) entry which is preliminary data.</text>
</comment>
<protein>
    <submittedName>
        <fullName evidence="1">Uncharacterized protein</fullName>
    </submittedName>
</protein>